<keyword evidence="1" id="KW-0472">Membrane</keyword>
<proteinExistence type="predicted"/>
<keyword evidence="3" id="KW-1185">Reference proteome</keyword>
<dbReference type="RefSeq" id="WP_101335395.1">
    <property type="nucleotide sequence ID" value="NZ_PJNI01000016.1"/>
</dbReference>
<evidence type="ECO:0000313" key="3">
    <source>
        <dbReference type="Proteomes" id="UP000236654"/>
    </source>
</evidence>
<accession>A0A2I0R059</accession>
<dbReference type="EMBL" id="PJNI01000016">
    <property type="protein sequence ID" value="PKR79925.1"/>
    <property type="molecule type" value="Genomic_DNA"/>
</dbReference>
<evidence type="ECO:0000256" key="1">
    <source>
        <dbReference type="SAM" id="Phobius"/>
    </source>
</evidence>
<dbReference type="OrthoDB" id="1466107at2"/>
<reference evidence="2 3" key="1">
    <citation type="submission" date="2017-12" db="EMBL/GenBank/DDBJ databases">
        <title>The draft genome sequence of Brumimicrobium saltpan LHR20.</title>
        <authorList>
            <person name="Do Z.-J."/>
            <person name="Luo H.-R."/>
        </authorList>
    </citation>
    <scope>NUCLEOTIDE SEQUENCE [LARGE SCALE GENOMIC DNA]</scope>
    <source>
        <strain evidence="2 3">LHR20</strain>
    </source>
</reference>
<dbReference type="Proteomes" id="UP000236654">
    <property type="component" value="Unassembled WGS sequence"/>
</dbReference>
<dbReference type="AlphaFoldDB" id="A0A2I0R059"/>
<evidence type="ECO:0000313" key="2">
    <source>
        <dbReference type="EMBL" id="PKR79925.1"/>
    </source>
</evidence>
<dbReference type="Pfam" id="PF11751">
    <property type="entry name" value="PorP_SprF"/>
    <property type="match status" value="1"/>
</dbReference>
<gene>
    <name evidence="2" type="ORF">CW751_12645</name>
</gene>
<protein>
    <submittedName>
        <fullName evidence="2">Uncharacterized protein</fullName>
    </submittedName>
</protein>
<sequence length="566" mass="64391">MSRPSFENIDQWLFEYTEGNLSVEQETQLMDFIRLNPEVVSDLKAWNQAKVKPLDTSGFSAAGLMRPTPFFMRPVTLIALGGIILMLSLVGLEFYPVTPQYSKSEIDIDQITTNETDFVTPKFTTKNKKNIKPIIQKRKVNDFSKSIQSRSVQKNDNRAIETDFNNLAAQGELKIVDQTSEKDRLEIVKNTEKTVGDISTALTTNINAPDLNKIKDYLSGKTDIESNDVAEERSQKVKVISTKGSFKKSIKSTLRKIKRMANQPVALRNTKNPNFHAPMMNGFAANSAMVGSAPGNRIQNTTRLQWYEQKNAQLKNAISWDGYVYGLRGGLGIDASFNTYNKNDINNYQVAITYSPKFSISSKVSFEPALRFKMGVINLDTESDLISSRIELNRHQLIPLFEDKNQVNGNQLWYRDIGLGFMLNTEWFYLGFEADNLGRHNNNFYSSDLSKNYKSNIHYTAVFGTEYQFFNRDIRISGYGLYQNNGYLNELWLGGNAQFNWLQFGAGINTQADVGVSLGTIFKQFSIHYNLDYLQSQLMEKKLLSHQVSIKLMLKPSRLTSKFLNL</sequence>
<dbReference type="InterPro" id="IPR019861">
    <property type="entry name" value="PorP/SprF_Bacteroidetes"/>
</dbReference>
<name>A0A2I0R059_9FLAO</name>
<keyword evidence="1" id="KW-0812">Transmembrane</keyword>
<comment type="caution">
    <text evidence="2">The sequence shown here is derived from an EMBL/GenBank/DDBJ whole genome shotgun (WGS) entry which is preliminary data.</text>
</comment>
<feature type="transmembrane region" description="Helical" evidence="1">
    <location>
        <begin position="75"/>
        <end position="95"/>
    </location>
</feature>
<keyword evidence="1" id="KW-1133">Transmembrane helix</keyword>
<organism evidence="2 3">
    <name type="scientific">Brumimicrobium salinarum</name>
    <dbReference type="NCBI Taxonomy" id="2058658"/>
    <lineage>
        <taxon>Bacteria</taxon>
        <taxon>Pseudomonadati</taxon>
        <taxon>Bacteroidota</taxon>
        <taxon>Flavobacteriia</taxon>
        <taxon>Flavobacteriales</taxon>
        <taxon>Crocinitomicaceae</taxon>
        <taxon>Brumimicrobium</taxon>
    </lineage>
</organism>